<dbReference type="Proteomes" id="UP000292423">
    <property type="component" value="Unassembled WGS sequence"/>
</dbReference>
<dbReference type="AlphaFoldDB" id="A0A4Q7YJ20"/>
<gene>
    <name evidence="2" type="ORF">EV700_3229</name>
</gene>
<keyword evidence="1" id="KW-0472">Membrane</keyword>
<dbReference type="Pfam" id="PF05309">
    <property type="entry name" value="TraE"/>
    <property type="match status" value="1"/>
</dbReference>
<organism evidence="2 3">
    <name type="scientific">Fluviicoccus keumensis</name>
    <dbReference type="NCBI Taxonomy" id="1435465"/>
    <lineage>
        <taxon>Bacteria</taxon>
        <taxon>Pseudomonadati</taxon>
        <taxon>Pseudomonadota</taxon>
        <taxon>Gammaproteobacteria</taxon>
        <taxon>Moraxellales</taxon>
        <taxon>Moraxellaceae</taxon>
        <taxon>Fluviicoccus</taxon>
    </lineage>
</organism>
<reference evidence="2 3" key="1">
    <citation type="submission" date="2019-02" db="EMBL/GenBank/DDBJ databases">
        <title>Genomic Encyclopedia of Type Strains, Phase IV (KMG-IV): sequencing the most valuable type-strain genomes for metagenomic binning, comparative biology and taxonomic classification.</title>
        <authorList>
            <person name="Goeker M."/>
        </authorList>
    </citation>
    <scope>NUCLEOTIDE SEQUENCE [LARGE SCALE GENOMIC DNA]</scope>
    <source>
        <strain evidence="2 3">DSM 105135</strain>
    </source>
</reference>
<keyword evidence="1" id="KW-0812">Transmembrane</keyword>
<dbReference type="EMBL" id="SHKX01000017">
    <property type="protein sequence ID" value="RZU36763.1"/>
    <property type="molecule type" value="Genomic_DNA"/>
</dbReference>
<evidence type="ECO:0000313" key="3">
    <source>
        <dbReference type="Proteomes" id="UP000292423"/>
    </source>
</evidence>
<evidence type="ECO:0000313" key="2">
    <source>
        <dbReference type="EMBL" id="RZU36763.1"/>
    </source>
</evidence>
<proteinExistence type="predicted"/>
<protein>
    <submittedName>
        <fullName evidence="2">TraE protein</fullName>
    </submittedName>
</protein>
<name>A0A4Q7YJ20_9GAMM</name>
<dbReference type="OrthoDB" id="7405099at2"/>
<sequence length="201" mass="22486">MKWSKLNSTWQSAVANNRLLMISNVGLTGLVLVMGLKLAQTHERIIIVPPTVNTRYEIDWDGATSDYFKDIALWLTGTIGTINKNNADYVVTVVTRFMDPAISKTVSESLRTYASNPSVALNSTMSWFEAKSIVWEPPTNRVFVSGSLFSQSTGNRSASKDVTYEYTMQMVGGKPLVTAFTSYEDTPHTLTWQRKKDEETP</sequence>
<keyword evidence="1" id="KW-1133">Transmembrane helix</keyword>
<evidence type="ECO:0000256" key="1">
    <source>
        <dbReference type="SAM" id="Phobius"/>
    </source>
</evidence>
<feature type="transmembrane region" description="Helical" evidence="1">
    <location>
        <begin position="20"/>
        <end position="39"/>
    </location>
</feature>
<accession>A0A4Q7YJ20</accession>
<dbReference type="InterPro" id="IPR007973">
    <property type="entry name" value="Pilus_assembly_TraE"/>
</dbReference>
<keyword evidence="3" id="KW-1185">Reference proteome</keyword>
<dbReference type="RefSeq" id="WP_130415717.1">
    <property type="nucleotide sequence ID" value="NZ_SHKX01000017.1"/>
</dbReference>
<comment type="caution">
    <text evidence="2">The sequence shown here is derived from an EMBL/GenBank/DDBJ whole genome shotgun (WGS) entry which is preliminary data.</text>
</comment>